<dbReference type="InterPro" id="IPR050832">
    <property type="entry name" value="Bact_Acetyltransf"/>
</dbReference>
<sequence>MISIRPATASDLPALFAYLGEQLAENGRDGVLFQPMELTREGVPPAMRERFSAGMATPVGQPGWRHVWIALDDDGAIAGHIDLRGRLDAASRHRTLLGMGVRHDLRRAGLGTRLVQEALAWARASGFAWVDLEVLSQNHKARALYVRMGFHVTGEVPDLYRIEGQSVGGVDEPAAGLTATVQAFV</sequence>
<dbReference type="Proteomes" id="UP001163336">
    <property type="component" value="Chromosome"/>
</dbReference>
<dbReference type="Gene3D" id="3.40.630.30">
    <property type="match status" value="1"/>
</dbReference>
<evidence type="ECO:0000313" key="5">
    <source>
        <dbReference type="Proteomes" id="UP001163336"/>
    </source>
</evidence>
<name>A0ABM8C0G9_9BURK</name>
<dbReference type="PANTHER" id="PTHR43877:SF2">
    <property type="entry name" value="AMINOALKYLPHOSPHONATE N-ACETYLTRANSFERASE-RELATED"/>
    <property type="match status" value="1"/>
</dbReference>
<dbReference type="PANTHER" id="PTHR43877">
    <property type="entry name" value="AMINOALKYLPHOSPHONATE N-ACETYLTRANSFERASE-RELATED-RELATED"/>
    <property type="match status" value="1"/>
</dbReference>
<organism evidence="4 5">
    <name type="scientific">Massilia varians</name>
    <dbReference type="NCBI Taxonomy" id="457921"/>
    <lineage>
        <taxon>Bacteria</taxon>
        <taxon>Pseudomonadati</taxon>
        <taxon>Pseudomonadota</taxon>
        <taxon>Betaproteobacteria</taxon>
        <taxon>Burkholderiales</taxon>
        <taxon>Oxalobacteraceae</taxon>
        <taxon>Telluria group</taxon>
        <taxon>Massilia</taxon>
    </lineage>
</organism>
<gene>
    <name evidence="4" type="ORF">MasN3_01470</name>
</gene>
<feature type="domain" description="N-acetyltransferase" evidence="3">
    <location>
        <begin position="2"/>
        <end position="168"/>
    </location>
</feature>
<evidence type="ECO:0000313" key="4">
    <source>
        <dbReference type="EMBL" id="BDT56653.1"/>
    </source>
</evidence>
<dbReference type="CDD" id="cd04301">
    <property type="entry name" value="NAT_SF"/>
    <property type="match status" value="1"/>
</dbReference>
<dbReference type="InterPro" id="IPR016181">
    <property type="entry name" value="Acyl_CoA_acyltransferase"/>
</dbReference>
<dbReference type="Pfam" id="PF00583">
    <property type="entry name" value="Acetyltransf_1"/>
    <property type="match status" value="1"/>
</dbReference>
<evidence type="ECO:0000259" key="3">
    <source>
        <dbReference type="PROSITE" id="PS51186"/>
    </source>
</evidence>
<protein>
    <submittedName>
        <fullName evidence="4">N-acetyltransferase</fullName>
    </submittedName>
</protein>
<evidence type="ECO:0000256" key="2">
    <source>
        <dbReference type="ARBA" id="ARBA00023315"/>
    </source>
</evidence>
<reference evidence="4" key="1">
    <citation type="submission" date="2022-11" db="EMBL/GenBank/DDBJ databases">
        <title>Isolation and characterization of PLA-degrading bacterium Massilia sp. from Antarctic soil.</title>
        <authorList>
            <person name="Sato K."/>
            <person name="Gomez-Fuentes C."/>
            <person name="Ahmad S.A."/>
            <person name="Zulkharnain A."/>
        </authorList>
    </citation>
    <scope>NUCLEOTIDE SEQUENCE</scope>
    <source>
        <strain evidence="4">N-3</strain>
    </source>
</reference>
<keyword evidence="5" id="KW-1185">Reference proteome</keyword>
<dbReference type="SUPFAM" id="SSF55729">
    <property type="entry name" value="Acyl-CoA N-acyltransferases (Nat)"/>
    <property type="match status" value="1"/>
</dbReference>
<proteinExistence type="predicted"/>
<dbReference type="PROSITE" id="PS51186">
    <property type="entry name" value="GNAT"/>
    <property type="match status" value="1"/>
</dbReference>
<accession>A0ABM8C0G9</accession>
<dbReference type="EMBL" id="AP026966">
    <property type="protein sequence ID" value="BDT56653.1"/>
    <property type="molecule type" value="Genomic_DNA"/>
</dbReference>
<evidence type="ECO:0000256" key="1">
    <source>
        <dbReference type="ARBA" id="ARBA00022679"/>
    </source>
</evidence>
<dbReference type="InterPro" id="IPR000182">
    <property type="entry name" value="GNAT_dom"/>
</dbReference>
<dbReference type="RefSeq" id="WP_281911440.1">
    <property type="nucleotide sequence ID" value="NZ_AP026966.1"/>
</dbReference>
<keyword evidence="2" id="KW-0012">Acyltransferase</keyword>
<keyword evidence="1" id="KW-0808">Transferase</keyword>